<proteinExistence type="predicted"/>
<dbReference type="Proteomes" id="UP000236370">
    <property type="component" value="Unassembled WGS sequence"/>
</dbReference>
<dbReference type="AlphaFoldDB" id="A0A2J8J600"/>
<comment type="caution">
    <text evidence="1">The sequence shown here is derived from an EMBL/GenBank/DDBJ whole genome shotgun (WGS) entry which is preliminary data.</text>
</comment>
<sequence length="79" mass="8793">PDLPVVVVANKQVLPHRFSVVPGMSDVGATGKERHRGSVISRTVPAEAHGHPEPQPPHHSIRGAAFRRAFRFRRFRLTL</sequence>
<evidence type="ECO:0000313" key="1">
    <source>
        <dbReference type="EMBL" id="PNI18175.1"/>
    </source>
</evidence>
<reference evidence="1 2" key="1">
    <citation type="submission" date="2017-12" db="EMBL/GenBank/DDBJ databases">
        <title>High-resolution comparative analysis of great ape genomes.</title>
        <authorList>
            <person name="Pollen A."/>
            <person name="Hastie A."/>
            <person name="Hormozdiari F."/>
            <person name="Dougherty M."/>
            <person name="Liu R."/>
            <person name="Chaisson M."/>
            <person name="Hoppe E."/>
            <person name="Hill C."/>
            <person name="Pang A."/>
            <person name="Hillier L."/>
            <person name="Baker C."/>
            <person name="Armstrong J."/>
            <person name="Shendure J."/>
            <person name="Paten B."/>
            <person name="Wilson R."/>
            <person name="Chao H."/>
            <person name="Schneider V."/>
            <person name="Ventura M."/>
            <person name="Kronenberg Z."/>
            <person name="Murali S."/>
            <person name="Gordon D."/>
            <person name="Cantsilieris S."/>
            <person name="Munson K."/>
            <person name="Nelson B."/>
            <person name="Raja A."/>
            <person name="Underwood J."/>
            <person name="Diekhans M."/>
            <person name="Fiddes I."/>
            <person name="Haussler D."/>
            <person name="Eichler E."/>
        </authorList>
    </citation>
    <scope>NUCLEOTIDE SEQUENCE [LARGE SCALE GENOMIC DNA]</scope>
    <source>
        <strain evidence="1">Yerkes chimp pedigree #C0471</strain>
    </source>
</reference>
<organism evidence="1 2">
    <name type="scientific">Pan troglodytes</name>
    <name type="common">Chimpanzee</name>
    <dbReference type="NCBI Taxonomy" id="9598"/>
    <lineage>
        <taxon>Eukaryota</taxon>
        <taxon>Metazoa</taxon>
        <taxon>Chordata</taxon>
        <taxon>Craniata</taxon>
        <taxon>Vertebrata</taxon>
        <taxon>Euteleostomi</taxon>
        <taxon>Mammalia</taxon>
        <taxon>Eutheria</taxon>
        <taxon>Euarchontoglires</taxon>
        <taxon>Primates</taxon>
        <taxon>Haplorrhini</taxon>
        <taxon>Catarrhini</taxon>
        <taxon>Hominidae</taxon>
        <taxon>Pan</taxon>
    </lineage>
</organism>
<evidence type="ECO:0000313" key="2">
    <source>
        <dbReference type="Proteomes" id="UP000236370"/>
    </source>
</evidence>
<name>A0A2J8J600_PANTR</name>
<accession>A0A2J8J600</accession>
<dbReference type="EMBL" id="NBAG03000516">
    <property type="protein sequence ID" value="PNI18175.1"/>
    <property type="molecule type" value="Genomic_DNA"/>
</dbReference>
<gene>
    <name evidence="1" type="ORF">CK820_G0050498</name>
</gene>
<feature type="non-terminal residue" evidence="1">
    <location>
        <position position="1"/>
    </location>
</feature>
<protein>
    <submittedName>
        <fullName evidence="1">ARL10 isoform 2</fullName>
    </submittedName>
</protein>